<dbReference type="Proteomes" id="UP000070383">
    <property type="component" value="Unassembled WGS sequence"/>
</dbReference>
<dbReference type="AlphaFoldDB" id="A0A133KFS4"/>
<evidence type="ECO:0000313" key="12">
    <source>
        <dbReference type="EMBL" id="KWZ78399.1"/>
    </source>
</evidence>
<dbReference type="InterPro" id="IPR023214">
    <property type="entry name" value="HAD_sf"/>
</dbReference>
<dbReference type="GO" id="GO:0005737">
    <property type="term" value="C:cytoplasm"/>
    <property type="evidence" value="ECO:0007669"/>
    <property type="project" value="TreeGrafter"/>
</dbReference>
<organism evidence="12 13">
    <name type="scientific">Anaerococcus tetradius</name>
    <dbReference type="NCBI Taxonomy" id="33036"/>
    <lineage>
        <taxon>Bacteria</taxon>
        <taxon>Bacillati</taxon>
        <taxon>Bacillota</taxon>
        <taxon>Tissierellia</taxon>
        <taxon>Tissierellales</taxon>
        <taxon>Peptoniphilaceae</taxon>
        <taxon>Anaerococcus</taxon>
    </lineage>
</organism>
<evidence type="ECO:0000256" key="10">
    <source>
        <dbReference type="ARBA" id="ARBA00048138"/>
    </source>
</evidence>
<evidence type="ECO:0000256" key="2">
    <source>
        <dbReference type="ARBA" id="ARBA00005135"/>
    </source>
</evidence>
<evidence type="ECO:0000256" key="1">
    <source>
        <dbReference type="ARBA" id="ARBA00001946"/>
    </source>
</evidence>
<dbReference type="PANTHER" id="PTHR43344:SF2">
    <property type="entry name" value="PHOSPHOSERINE PHOSPHATASE"/>
    <property type="match status" value="1"/>
</dbReference>
<comment type="catalytic activity">
    <reaction evidence="11">
        <text>O-phospho-D-serine + H2O = D-serine + phosphate</text>
        <dbReference type="Rhea" id="RHEA:24873"/>
        <dbReference type="ChEBI" id="CHEBI:15377"/>
        <dbReference type="ChEBI" id="CHEBI:35247"/>
        <dbReference type="ChEBI" id="CHEBI:43474"/>
        <dbReference type="ChEBI" id="CHEBI:58680"/>
        <dbReference type="EC" id="3.1.3.3"/>
    </reaction>
</comment>
<keyword evidence="9" id="KW-0718">Serine biosynthesis</keyword>
<keyword evidence="5" id="KW-0028">Amino-acid biosynthesis</keyword>
<reference evidence="13" key="1">
    <citation type="submission" date="2016-01" db="EMBL/GenBank/DDBJ databases">
        <authorList>
            <person name="Mitreva M."/>
            <person name="Pepin K.H."/>
            <person name="Mihindukulasuriya K.A."/>
            <person name="Fulton R."/>
            <person name="Fronick C."/>
            <person name="O'Laughlin M."/>
            <person name="Miner T."/>
            <person name="Herter B."/>
            <person name="Rosa B.A."/>
            <person name="Cordes M."/>
            <person name="Tomlinson C."/>
            <person name="Wollam A."/>
            <person name="Palsikar V.B."/>
            <person name="Mardis E.R."/>
            <person name="Wilson R.K."/>
        </authorList>
    </citation>
    <scope>NUCLEOTIDE SEQUENCE [LARGE SCALE GENOMIC DNA]</scope>
    <source>
        <strain evidence="13">MJR8151</strain>
    </source>
</reference>
<comment type="caution">
    <text evidence="12">The sequence shown here is derived from an EMBL/GenBank/DDBJ whole genome shotgun (WGS) entry which is preliminary data.</text>
</comment>
<dbReference type="EMBL" id="LRPM01000026">
    <property type="protein sequence ID" value="KWZ78399.1"/>
    <property type="molecule type" value="Genomic_DNA"/>
</dbReference>
<comment type="pathway">
    <text evidence="2">Amino-acid biosynthesis; L-serine biosynthesis; L-serine from 3-phospho-D-glycerate: step 3/3.</text>
</comment>
<evidence type="ECO:0000256" key="11">
    <source>
        <dbReference type="ARBA" id="ARBA00048523"/>
    </source>
</evidence>
<evidence type="ECO:0000256" key="4">
    <source>
        <dbReference type="ARBA" id="ARBA00012640"/>
    </source>
</evidence>
<dbReference type="Gene3D" id="3.40.50.1000">
    <property type="entry name" value="HAD superfamily/HAD-like"/>
    <property type="match status" value="1"/>
</dbReference>
<gene>
    <name evidence="12" type="ORF">HMPREF3200_00761</name>
</gene>
<comment type="catalytic activity">
    <reaction evidence="10">
        <text>O-phospho-L-serine + H2O = L-serine + phosphate</text>
        <dbReference type="Rhea" id="RHEA:21208"/>
        <dbReference type="ChEBI" id="CHEBI:15377"/>
        <dbReference type="ChEBI" id="CHEBI:33384"/>
        <dbReference type="ChEBI" id="CHEBI:43474"/>
        <dbReference type="ChEBI" id="CHEBI:57524"/>
        <dbReference type="EC" id="3.1.3.3"/>
    </reaction>
</comment>
<dbReference type="GO" id="GO:0006564">
    <property type="term" value="P:L-serine biosynthetic process"/>
    <property type="evidence" value="ECO:0007669"/>
    <property type="project" value="UniProtKB-KW"/>
</dbReference>
<dbReference type="Gene3D" id="1.20.1440.320">
    <property type="match status" value="1"/>
</dbReference>
<keyword evidence="7" id="KW-0378">Hydrolase</keyword>
<dbReference type="SUPFAM" id="SSF56784">
    <property type="entry name" value="HAD-like"/>
    <property type="match status" value="1"/>
</dbReference>
<keyword evidence="6" id="KW-0479">Metal-binding</keyword>
<dbReference type="RefSeq" id="WP_060929243.1">
    <property type="nucleotide sequence ID" value="NZ_KQ955268.1"/>
</dbReference>
<dbReference type="InterPro" id="IPR050582">
    <property type="entry name" value="HAD-like_SerB"/>
</dbReference>
<evidence type="ECO:0000313" key="13">
    <source>
        <dbReference type="Proteomes" id="UP000070383"/>
    </source>
</evidence>
<evidence type="ECO:0000256" key="9">
    <source>
        <dbReference type="ARBA" id="ARBA00023299"/>
    </source>
</evidence>
<dbReference type="OrthoDB" id="1633110at2"/>
<dbReference type="InterPro" id="IPR036412">
    <property type="entry name" value="HAD-like_sf"/>
</dbReference>
<accession>A0A133KFS4</accession>
<protein>
    <recommendedName>
        <fullName evidence="4">phosphoserine phosphatase</fullName>
        <ecNumber evidence="4">3.1.3.3</ecNumber>
    </recommendedName>
</protein>
<proteinExistence type="inferred from homology"/>
<dbReference type="EC" id="3.1.3.3" evidence="4"/>
<evidence type="ECO:0000256" key="8">
    <source>
        <dbReference type="ARBA" id="ARBA00022842"/>
    </source>
</evidence>
<dbReference type="GO" id="GO:0036424">
    <property type="term" value="F:L-phosphoserine phosphatase activity"/>
    <property type="evidence" value="ECO:0007669"/>
    <property type="project" value="TreeGrafter"/>
</dbReference>
<keyword evidence="13" id="KW-1185">Reference proteome</keyword>
<sequence length="382" mass="44796">MKNYIKRLNWDEKTYRAINNLIAKHGIDNPAYDPNKRPFAVFDWDNTSIIGDVEEALLYYMITNLSFKMEVDEFFDLIIKNVDRNFYDDKYNNLENKRLNIDLIAYDIKKAYEFLYKRLDKFGGNQSLDELRKSDYYKEFVTKMFYRYRVSDYDRLAKDPYCWMSFLLKNYKTQEVEALCKDAYEAMRKEKIRVEIFTSPAIESKAGRVSIDYFVGIRPLPEMVDLYQTFEENGIDTYIVSASFIDVVRAFASDEDNFYKLNKKKVLGLRLERDLGGKILPSLDKTYPISIREGKVETIDKLIKNATNYGPIMVGGDSDGDLAMLTSYDLTEISLIIHRENYGLIDELRKKAWDGSNRFYSQGRNLLEGKFIASDRSCGYNE</sequence>
<dbReference type="GO" id="GO:0000287">
    <property type="term" value="F:magnesium ion binding"/>
    <property type="evidence" value="ECO:0007669"/>
    <property type="project" value="TreeGrafter"/>
</dbReference>
<evidence type="ECO:0000256" key="3">
    <source>
        <dbReference type="ARBA" id="ARBA00009184"/>
    </source>
</evidence>
<keyword evidence="8" id="KW-0460">Magnesium</keyword>
<dbReference type="PATRIC" id="fig|33036.3.peg.756"/>
<dbReference type="PANTHER" id="PTHR43344">
    <property type="entry name" value="PHOSPHOSERINE PHOSPHATASE"/>
    <property type="match status" value="1"/>
</dbReference>
<comment type="cofactor">
    <cofactor evidence="1">
        <name>Mg(2+)</name>
        <dbReference type="ChEBI" id="CHEBI:18420"/>
    </cofactor>
</comment>
<evidence type="ECO:0000256" key="7">
    <source>
        <dbReference type="ARBA" id="ARBA00022801"/>
    </source>
</evidence>
<evidence type="ECO:0000256" key="6">
    <source>
        <dbReference type="ARBA" id="ARBA00022723"/>
    </source>
</evidence>
<name>A0A133KFS4_9FIRM</name>
<comment type="similarity">
    <text evidence="3">Belongs to the HAD-like hydrolase superfamily. SerB family.</text>
</comment>
<evidence type="ECO:0000256" key="5">
    <source>
        <dbReference type="ARBA" id="ARBA00022605"/>
    </source>
</evidence>
<dbReference type="STRING" id="33036.HMPREF3200_00761"/>